<evidence type="ECO:0000313" key="3">
    <source>
        <dbReference type="Proteomes" id="UP001202922"/>
    </source>
</evidence>
<dbReference type="Pfam" id="PF16259">
    <property type="entry name" value="DUF4913"/>
    <property type="match status" value="1"/>
</dbReference>
<dbReference type="EMBL" id="JAKZBV010000002">
    <property type="protein sequence ID" value="MCH6472473.1"/>
    <property type="molecule type" value="Genomic_DNA"/>
</dbReference>
<sequence>MAEEAWDADPTEEQATEPEPTTYYRNVDEFVREFLASAYRRTLSDRGTPPFWDPEWWRHEEAIMRLEALWRAWEQLRLDPALGMSVWWRDHADHHMPALMADTGPFRYAKAKTNPGEPLPCTAPPAGMFPG</sequence>
<dbReference type="Proteomes" id="UP001202922">
    <property type="component" value="Unassembled WGS sequence"/>
</dbReference>
<name>A0ABS9U6Z5_9MICC</name>
<organism evidence="2 3">
    <name type="scientific">Sinomonas terrae</name>
    <dbReference type="NCBI Taxonomy" id="2908838"/>
    <lineage>
        <taxon>Bacteria</taxon>
        <taxon>Bacillati</taxon>
        <taxon>Actinomycetota</taxon>
        <taxon>Actinomycetes</taxon>
        <taxon>Micrococcales</taxon>
        <taxon>Micrococcaceae</taxon>
        <taxon>Sinomonas</taxon>
    </lineage>
</organism>
<accession>A0ABS9U6Z5</accession>
<gene>
    <name evidence="2" type="ORF">L0M17_21325</name>
</gene>
<comment type="caution">
    <text evidence="2">The sequence shown here is derived from an EMBL/GenBank/DDBJ whole genome shotgun (WGS) entry which is preliminary data.</text>
</comment>
<reference evidence="2 3" key="1">
    <citation type="submission" date="2022-03" db="EMBL/GenBank/DDBJ databases">
        <title>Sinomonas sp. isolated from a soil.</title>
        <authorList>
            <person name="Han J."/>
            <person name="Kim D.-U."/>
        </authorList>
    </citation>
    <scope>NUCLEOTIDE SEQUENCE [LARGE SCALE GENOMIC DNA]</scope>
    <source>
        <strain evidence="2 3">5-5</strain>
    </source>
</reference>
<proteinExistence type="predicted"/>
<evidence type="ECO:0000256" key="1">
    <source>
        <dbReference type="SAM" id="MobiDB-lite"/>
    </source>
</evidence>
<keyword evidence="3" id="KW-1185">Reference proteome</keyword>
<feature type="compositionally biased region" description="Acidic residues" evidence="1">
    <location>
        <begin position="1"/>
        <end position="16"/>
    </location>
</feature>
<dbReference type="InterPro" id="IPR032584">
    <property type="entry name" value="DUF4913"/>
</dbReference>
<protein>
    <submittedName>
        <fullName evidence="2">DUF4913 domain-containing protein</fullName>
    </submittedName>
</protein>
<evidence type="ECO:0000313" key="2">
    <source>
        <dbReference type="EMBL" id="MCH6472473.1"/>
    </source>
</evidence>
<feature type="region of interest" description="Disordered" evidence="1">
    <location>
        <begin position="1"/>
        <end position="21"/>
    </location>
</feature>
<dbReference type="RefSeq" id="WP_241056647.1">
    <property type="nucleotide sequence ID" value="NZ_JAKZBV010000002.1"/>
</dbReference>